<evidence type="ECO:0000313" key="2">
    <source>
        <dbReference type="Proteomes" id="UP001331761"/>
    </source>
</evidence>
<name>A0AAN8EU92_TRICO</name>
<comment type="caution">
    <text evidence="1">The sequence shown here is derived from an EMBL/GenBank/DDBJ whole genome shotgun (WGS) entry which is preliminary data.</text>
</comment>
<organism evidence="1 2">
    <name type="scientific">Trichostrongylus colubriformis</name>
    <name type="common">Black scour worm</name>
    <dbReference type="NCBI Taxonomy" id="6319"/>
    <lineage>
        <taxon>Eukaryota</taxon>
        <taxon>Metazoa</taxon>
        <taxon>Ecdysozoa</taxon>
        <taxon>Nematoda</taxon>
        <taxon>Chromadorea</taxon>
        <taxon>Rhabditida</taxon>
        <taxon>Rhabditina</taxon>
        <taxon>Rhabditomorpha</taxon>
        <taxon>Strongyloidea</taxon>
        <taxon>Trichostrongylidae</taxon>
        <taxon>Trichostrongylus</taxon>
    </lineage>
</organism>
<evidence type="ECO:0000313" key="1">
    <source>
        <dbReference type="EMBL" id="KAK5966157.1"/>
    </source>
</evidence>
<protein>
    <submittedName>
        <fullName evidence="1">Uncharacterized protein</fullName>
    </submittedName>
</protein>
<dbReference type="Proteomes" id="UP001331761">
    <property type="component" value="Unassembled WGS sequence"/>
</dbReference>
<dbReference type="EMBL" id="WIXE01023823">
    <property type="protein sequence ID" value="KAK5966157.1"/>
    <property type="molecule type" value="Genomic_DNA"/>
</dbReference>
<gene>
    <name evidence="1" type="ORF">GCK32_007852</name>
</gene>
<sequence length="91" mass="10077">MPLLPYASAMSVTAETARPPLVTQKSDAEKRKNSIKRKIVVGPAVTPRYEYTMNKQRSKSFLESKDKSHSAVAAIHDACMHVKPKGFLSAF</sequence>
<dbReference type="AlphaFoldDB" id="A0AAN8EU92"/>
<accession>A0AAN8EU92</accession>
<proteinExistence type="predicted"/>
<reference evidence="1 2" key="1">
    <citation type="submission" date="2019-10" db="EMBL/GenBank/DDBJ databases">
        <title>Assembly and Annotation for the nematode Trichostrongylus colubriformis.</title>
        <authorList>
            <person name="Martin J."/>
        </authorList>
    </citation>
    <scope>NUCLEOTIDE SEQUENCE [LARGE SCALE GENOMIC DNA]</scope>
    <source>
        <strain evidence="1">G859</strain>
        <tissue evidence="1">Whole worm</tissue>
    </source>
</reference>
<keyword evidence="2" id="KW-1185">Reference proteome</keyword>